<organism evidence="3 4">
    <name type="scientific">Microthlaspi erraticum</name>
    <dbReference type="NCBI Taxonomy" id="1685480"/>
    <lineage>
        <taxon>Eukaryota</taxon>
        <taxon>Viridiplantae</taxon>
        <taxon>Streptophyta</taxon>
        <taxon>Embryophyta</taxon>
        <taxon>Tracheophyta</taxon>
        <taxon>Spermatophyta</taxon>
        <taxon>Magnoliopsida</taxon>
        <taxon>eudicotyledons</taxon>
        <taxon>Gunneridae</taxon>
        <taxon>Pentapetalae</taxon>
        <taxon>rosids</taxon>
        <taxon>malvids</taxon>
        <taxon>Brassicales</taxon>
        <taxon>Brassicaceae</taxon>
        <taxon>Coluteocarpeae</taxon>
        <taxon>Microthlaspi</taxon>
    </lineage>
</organism>
<gene>
    <name evidence="3" type="ORF">MERR_LOCUS22073</name>
</gene>
<keyword evidence="2" id="KW-0472">Membrane</keyword>
<keyword evidence="4" id="KW-1185">Reference proteome</keyword>
<evidence type="ECO:0000256" key="2">
    <source>
        <dbReference type="SAM" id="Phobius"/>
    </source>
</evidence>
<feature type="compositionally biased region" description="Basic and acidic residues" evidence="1">
    <location>
        <begin position="27"/>
        <end position="46"/>
    </location>
</feature>
<protein>
    <submittedName>
        <fullName evidence="3">Uncharacterized protein</fullName>
    </submittedName>
</protein>
<proteinExistence type="predicted"/>
<dbReference type="EMBL" id="CACVBM020001151">
    <property type="protein sequence ID" value="CAA7034838.1"/>
    <property type="molecule type" value="Genomic_DNA"/>
</dbReference>
<evidence type="ECO:0000313" key="4">
    <source>
        <dbReference type="Proteomes" id="UP000467841"/>
    </source>
</evidence>
<keyword evidence="2" id="KW-0812">Transmembrane</keyword>
<comment type="caution">
    <text evidence="3">The sequence shown here is derived from an EMBL/GenBank/DDBJ whole genome shotgun (WGS) entry which is preliminary data.</text>
</comment>
<evidence type="ECO:0000313" key="3">
    <source>
        <dbReference type="EMBL" id="CAA7034838.1"/>
    </source>
</evidence>
<reference evidence="3" key="1">
    <citation type="submission" date="2020-01" db="EMBL/GenBank/DDBJ databases">
        <authorList>
            <person name="Mishra B."/>
        </authorList>
    </citation>
    <scope>NUCLEOTIDE SEQUENCE [LARGE SCALE GENOMIC DNA]</scope>
</reference>
<keyword evidence="2" id="KW-1133">Transmembrane helix</keyword>
<feature type="region of interest" description="Disordered" evidence="1">
    <location>
        <begin position="1"/>
        <end position="51"/>
    </location>
</feature>
<feature type="compositionally biased region" description="Acidic residues" evidence="1">
    <location>
        <begin position="1"/>
        <end position="10"/>
    </location>
</feature>
<feature type="transmembrane region" description="Helical" evidence="2">
    <location>
        <begin position="66"/>
        <end position="86"/>
    </location>
</feature>
<dbReference type="AlphaFoldDB" id="A0A6D2JC00"/>
<accession>A0A6D2JC00</accession>
<name>A0A6D2JC00_9BRAS</name>
<evidence type="ECO:0000256" key="1">
    <source>
        <dbReference type="SAM" id="MobiDB-lite"/>
    </source>
</evidence>
<sequence>MERDEEEDAYIVDSVAMSGQQRSGETGVEKRRTSRARESVGEDDIRTKKKRNTNRFSHFGFTITQAALPLTGLTSTALMFVGATLLRLHCDPKNKA</sequence>
<dbReference type="Proteomes" id="UP000467841">
    <property type="component" value="Unassembled WGS sequence"/>
</dbReference>